<comment type="caution">
    <text evidence="1">The sequence shown here is derived from an EMBL/GenBank/DDBJ whole genome shotgun (WGS) entry which is preliminary data.</text>
</comment>
<dbReference type="AlphaFoldDB" id="X1R2K2"/>
<evidence type="ECO:0000313" key="1">
    <source>
        <dbReference type="EMBL" id="GAI74783.1"/>
    </source>
</evidence>
<dbReference type="EMBL" id="BARW01007673">
    <property type="protein sequence ID" value="GAI74783.1"/>
    <property type="molecule type" value="Genomic_DNA"/>
</dbReference>
<proteinExistence type="predicted"/>
<accession>X1R2K2</accession>
<organism evidence="1">
    <name type="scientific">marine sediment metagenome</name>
    <dbReference type="NCBI Taxonomy" id="412755"/>
    <lineage>
        <taxon>unclassified sequences</taxon>
        <taxon>metagenomes</taxon>
        <taxon>ecological metagenomes</taxon>
    </lineage>
</organism>
<reference evidence="1" key="1">
    <citation type="journal article" date="2014" name="Front. Microbiol.">
        <title>High frequency of phylogenetically diverse reductive dehalogenase-homologous genes in deep subseafloor sedimentary metagenomes.</title>
        <authorList>
            <person name="Kawai M."/>
            <person name="Futagami T."/>
            <person name="Toyoda A."/>
            <person name="Takaki Y."/>
            <person name="Nishi S."/>
            <person name="Hori S."/>
            <person name="Arai W."/>
            <person name="Tsubouchi T."/>
            <person name="Morono Y."/>
            <person name="Uchiyama I."/>
            <person name="Ito T."/>
            <person name="Fujiyama A."/>
            <person name="Inagaki F."/>
            <person name="Takami H."/>
        </authorList>
    </citation>
    <scope>NUCLEOTIDE SEQUENCE</scope>
    <source>
        <strain evidence="1">Expedition CK06-06</strain>
    </source>
</reference>
<gene>
    <name evidence="1" type="ORF">S12H4_15909</name>
</gene>
<sequence length="147" mass="16810">MEMVDREFGGTIPLDVIVDAPADFFASEDEEDIIFEDEFDDGSDSEAGFSGTSYWYNEFKVDTLKAIHDYLDNLPETGKVLSMATTLKMMRQLNEDKPLDNIMLSIIHKKLPAEIKKSLFDPYISEDGNQVRFTTRVLESDISLRRN</sequence>
<protein>
    <submittedName>
        <fullName evidence="1">Uncharacterized protein</fullName>
    </submittedName>
</protein>
<name>X1R2K2_9ZZZZ</name>